<evidence type="ECO:0000313" key="3">
    <source>
        <dbReference type="Proteomes" id="UP000177723"/>
    </source>
</evidence>
<name>A0A1F5WNV9_9BACT</name>
<reference evidence="2 3" key="1">
    <citation type="journal article" date="2016" name="Nat. Commun.">
        <title>Thousands of microbial genomes shed light on interconnected biogeochemical processes in an aquifer system.</title>
        <authorList>
            <person name="Anantharaman K."/>
            <person name="Brown C.T."/>
            <person name="Hug L.A."/>
            <person name="Sharon I."/>
            <person name="Castelle C.J."/>
            <person name="Probst A.J."/>
            <person name="Thomas B.C."/>
            <person name="Singh A."/>
            <person name="Wilkins M.J."/>
            <person name="Karaoz U."/>
            <person name="Brodie E.L."/>
            <person name="Williams K.H."/>
            <person name="Hubbard S.S."/>
            <person name="Banfield J.F."/>
        </authorList>
    </citation>
    <scope>NUCLEOTIDE SEQUENCE [LARGE SCALE GENOMIC DNA]</scope>
</reference>
<gene>
    <name evidence="2" type="ORF">A3F23_03515</name>
</gene>
<sequence length="112" mass="12535">MLVMGYDAEHGHNGCIAAVASLGFDCQKVSGVLSFIGFHFDAFRSFSTAVIFALILVIAAGINIGIYLSLPALAADYYRRRFFESFSFPFQRKFIRWLALHENSPTVYMTPI</sequence>
<comment type="caution">
    <text evidence="2">The sequence shown here is derived from an EMBL/GenBank/DDBJ whole genome shotgun (WGS) entry which is preliminary data.</text>
</comment>
<proteinExistence type="predicted"/>
<keyword evidence="1" id="KW-0812">Transmembrane</keyword>
<accession>A0A1F5WNV9</accession>
<dbReference type="EMBL" id="MFHT01000021">
    <property type="protein sequence ID" value="OGF77338.1"/>
    <property type="molecule type" value="Genomic_DNA"/>
</dbReference>
<evidence type="ECO:0000256" key="1">
    <source>
        <dbReference type="SAM" id="Phobius"/>
    </source>
</evidence>
<evidence type="ECO:0000313" key="2">
    <source>
        <dbReference type="EMBL" id="OGF77338.1"/>
    </source>
</evidence>
<keyword evidence="1" id="KW-0472">Membrane</keyword>
<keyword evidence="1" id="KW-1133">Transmembrane helix</keyword>
<protein>
    <submittedName>
        <fullName evidence="2">Uncharacterized protein</fullName>
    </submittedName>
</protein>
<dbReference type="AlphaFoldDB" id="A0A1F5WNV9"/>
<dbReference type="Proteomes" id="UP000177723">
    <property type="component" value="Unassembled WGS sequence"/>
</dbReference>
<feature type="transmembrane region" description="Helical" evidence="1">
    <location>
        <begin position="49"/>
        <end position="70"/>
    </location>
</feature>
<organism evidence="2 3">
    <name type="scientific">Candidatus Giovannonibacteria bacterium RIFCSPHIGHO2_12_FULL_43_15</name>
    <dbReference type="NCBI Taxonomy" id="1798341"/>
    <lineage>
        <taxon>Bacteria</taxon>
        <taxon>Candidatus Giovannoniibacteriota</taxon>
    </lineage>
</organism>